<dbReference type="Pfam" id="PF09968">
    <property type="entry name" value="DUF2202"/>
    <property type="match status" value="1"/>
</dbReference>
<protein>
    <recommendedName>
        <fullName evidence="2">DUF2202 domain-containing protein</fullName>
    </recommendedName>
</protein>
<dbReference type="Proteomes" id="UP000199322">
    <property type="component" value="Unassembled WGS sequence"/>
</dbReference>
<dbReference type="InterPro" id="IPR019243">
    <property type="entry name" value="DUF2202"/>
</dbReference>
<reference evidence="3 4" key="1">
    <citation type="submission" date="2016-10" db="EMBL/GenBank/DDBJ databases">
        <authorList>
            <person name="de Groot N.N."/>
        </authorList>
    </citation>
    <scope>NUCLEOTIDE SEQUENCE [LARGE SCALE GENOMIC DNA]</scope>
    <source>
        <strain evidence="3 4">WG14</strain>
    </source>
</reference>
<evidence type="ECO:0000256" key="1">
    <source>
        <dbReference type="SAM" id="SignalP"/>
    </source>
</evidence>
<feature type="signal peptide" evidence="1">
    <location>
        <begin position="1"/>
        <end position="23"/>
    </location>
</feature>
<gene>
    <name evidence="3" type="ORF">SAMN04488588_0005</name>
</gene>
<dbReference type="AlphaFoldDB" id="A0A1G6HLY8"/>
<evidence type="ECO:0000313" key="3">
    <source>
        <dbReference type="EMBL" id="SDB95241.1"/>
    </source>
</evidence>
<keyword evidence="4" id="KW-1185">Reference proteome</keyword>
<organism evidence="3 4">
    <name type="scientific">Geotoga petraea</name>
    <dbReference type="NCBI Taxonomy" id="28234"/>
    <lineage>
        <taxon>Bacteria</taxon>
        <taxon>Thermotogati</taxon>
        <taxon>Thermotogota</taxon>
        <taxon>Thermotogae</taxon>
        <taxon>Petrotogales</taxon>
        <taxon>Petrotogaceae</taxon>
        <taxon>Geotoga</taxon>
    </lineage>
</organism>
<dbReference type="RefSeq" id="WP_091401602.1">
    <property type="nucleotide sequence ID" value="NZ_FMYV01000001.1"/>
</dbReference>
<dbReference type="EMBL" id="FMYV01000001">
    <property type="protein sequence ID" value="SDB95241.1"/>
    <property type="molecule type" value="Genomic_DNA"/>
</dbReference>
<name>A0A1G6HLY8_9BACT</name>
<dbReference type="SUPFAM" id="SSF47240">
    <property type="entry name" value="Ferritin-like"/>
    <property type="match status" value="1"/>
</dbReference>
<sequence length="186" mass="21677">MKKSIISLLLIIMVLLVSISSFAATPELENDLLYLYQEEKVARDVYAELYDMYGLRTFDNISNSEQNHMDAVEYLLNEYGFDYIDISDERGVYQLPELQDLYDTLIEKASGSIIDAIEVGATIEDLDIFDLDEMLSKNYDDEVDRVLNNLKKGSENHMRAFIRQLNKYNESYEPQYISQEFFDNIV</sequence>
<evidence type="ECO:0000313" key="4">
    <source>
        <dbReference type="Proteomes" id="UP000199322"/>
    </source>
</evidence>
<dbReference type="CDD" id="cd01048">
    <property type="entry name" value="Ferritin_like_AB2"/>
    <property type="match status" value="1"/>
</dbReference>
<accession>A0A1G6HLY8</accession>
<dbReference type="InterPro" id="IPR009078">
    <property type="entry name" value="Ferritin-like_SF"/>
</dbReference>
<dbReference type="Gene3D" id="1.20.1260.10">
    <property type="match status" value="1"/>
</dbReference>
<dbReference type="InterPro" id="IPR012347">
    <property type="entry name" value="Ferritin-like"/>
</dbReference>
<feature type="chain" id="PRO_5011602763" description="DUF2202 domain-containing protein" evidence="1">
    <location>
        <begin position="24"/>
        <end position="186"/>
    </location>
</feature>
<dbReference type="STRING" id="28234.SAMN04488588_0005"/>
<proteinExistence type="predicted"/>
<feature type="domain" description="DUF2202" evidence="2">
    <location>
        <begin position="31"/>
        <end position="186"/>
    </location>
</feature>
<evidence type="ECO:0000259" key="2">
    <source>
        <dbReference type="Pfam" id="PF09968"/>
    </source>
</evidence>
<keyword evidence="1" id="KW-0732">Signal</keyword>